<dbReference type="SUPFAM" id="SSF50494">
    <property type="entry name" value="Trypsin-like serine proteases"/>
    <property type="match status" value="1"/>
</dbReference>
<proteinExistence type="predicted"/>
<organism evidence="2 3">
    <name type="scientific">Laetiporus sulphureus 93-53</name>
    <dbReference type="NCBI Taxonomy" id="1314785"/>
    <lineage>
        <taxon>Eukaryota</taxon>
        <taxon>Fungi</taxon>
        <taxon>Dikarya</taxon>
        <taxon>Basidiomycota</taxon>
        <taxon>Agaricomycotina</taxon>
        <taxon>Agaricomycetes</taxon>
        <taxon>Polyporales</taxon>
        <taxon>Laetiporus</taxon>
    </lineage>
</organism>
<sequence>MRENEFLPRRRSAPDDTWELHVQSEAFDREGAAYASGPSSEDSDSDHYSSSVSSLQSSPYDVSHLEAHLYYFGIRGPRCLGPKLIFRTSKDIFTAPSGPEQDARRMEHLPVYEHEHDKLGKNNLWDTIRSKIVELLGERDIQLSSVDLARFRWVEDVEEDVDAEEDEEDGEKDDDGKAEDVEDEDFEVPPYGKLVTTPITIWVGVLPGSLTGEVAYHSSKDILALLKEHGITDIEVAYRESVARGSAGPELFAPVLDLDPLKAVIDPVTNALGLPIAGLKTLKSQGTMGFYFKVGDELYAVTARHVLFPEEEGNNEYRYITSQPKKQVVLMGTRAFTNFLESIKGHIGTMNNTADVLEKRVTLHRTRAEGGGPDAEQAARDLDETQGQLIKTREAIAELKKFFVKVKKEWSTTKDRIIGHVVWAPPISVATPPHSYTQDVCVVKLDKKKFSKNFKGNVLDLGPEIEAGKFVSLMYPRVDVPSEFNYPADRLLKLRGILSAEEIGKPNGKDRKGNPVRYVIKRGLTTLTTIGRLSGFESHVRRYFGVGTRNSVEGAVFPYDNDSGPFSRGGDSGSGIVTGDGKFVLILTGGTGPTDSPDITFGTPVHWLWDVIKAAFPGAVLYWDDGN</sequence>
<reference evidence="2 3" key="1">
    <citation type="journal article" date="2016" name="Mol. Biol. Evol.">
        <title>Comparative Genomics of Early-Diverging Mushroom-Forming Fungi Provides Insights into the Origins of Lignocellulose Decay Capabilities.</title>
        <authorList>
            <person name="Nagy L.G."/>
            <person name="Riley R."/>
            <person name="Tritt A."/>
            <person name="Adam C."/>
            <person name="Daum C."/>
            <person name="Floudas D."/>
            <person name="Sun H."/>
            <person name="Yadav J.S."/>
            <person name="Pangilinan J."/>
            <person name="Larsson K.H."/>
            <person name="Matsuura K."/>
            <person name="Barry K."/>
            <person name="Labutti K."/>
            <person name="Kuo R."/>
            <person name="Ohm R.A."/>
            <person name="Bhattacharya S.S."/>
            <person name="Shirouzu T."/>
            <person name="Yoshinaga Y."/>
            <person name="Martin F.M."/>
            <person name="Grigoriev I.V."/>
            <person name="Hibbett D.S."/>
        </authorList>
    </citation>
    <scope>NUCLEOTIDE SEQUENCE [LARGE SCALE GENOMIC DNA]</scope>
    <source>
        <strain evidence="2 3">93-53</strain>
    </source>
</reference>
<evidence type="ECO:0000313" key="3">
    <source>
        <dbReference type="Proteomes" id="UP000076871"/>
    </source>
</evidence>
<dbReference type="InParanoid" id="A0A165AZR9"/>
<dbReference type="InterPro" id="IPR009003">
    <property type="entry name" value="Peptidase_S1_PA"/>
</dbReference>
<dbReference type="OrthoDB" id="5424209at2759"/>
<dbReference type="GeneID" id="63830803"/>
<feature type="region of interest" description="Disordered" evidence="1">
    <location>
        <begin position="159"/>
        <end position="186"/>
    </location>
</feature>
<dbReference type="AlphaFoldDB" id="A0A165AZR9"/>
<gene>
    <name evidence="2" type="ORF">LAESUDRAFT_769211</name>
</gene>
<evidence type="ECO:0000256" key="1">
    <source>
        <dbReference type="SAM" id="MobiDB-lite"/>
    </source>
</evidence>
<protein>
    <submittedName>
        <fullName evidence="2">Uncharacterized protein</fullName>
    </submittedName>
</protein>
<dbReference type="EMBL" id="KV427704">
    <property type="protein sequence ID" value="KZS99958.1"/>
    <property type="molecule type" value="Genomic_DNA"/>
</dbReference>
<dbReference type="RefSeq" id="XP_040757699.1">
    <property type="nucleotide sequence ID" value="XM_040913775.1"/>
</dbReference>
<dbReference type="Proteomes" id="UP000076871">
    <property type="component" value="Unassembled WGS sequence"/>
</dbReference>
<feature type="compositionally biased region" description="Acidic residues" evidence="1">
    <location>
        <begin position="159"/>
        <end position="173"/>
    </location>
</feature>
<evidence type="ECO:0000313" key="2">
    <source>
        <dbReference type="EMBL" id="KZS99958.1"/>
    </source>
</evidence>
<keyword evidence="3" id="KW-1185">Reference proteome</keyword>
<accession>A0A165AZR9</accession>
<feature type="region of interest" description="Disordered" evidence="1">
    <location>
        <begin position="29"/>
        <end position="53"/>
    </location>
</feature>
<name>A0A165AZR9_9APHY</name>